<keyword evidence="2" id="KW-1185">Reference proteome</keyword>
<evidence type="ECO:0000313" key="1">
    <source>
        <dbReference type="EMBL" id="CAH2267141.1"/>
    </source>
</evidence>
<comment type="caution">
    <text evidence="1">The sequence shown here is derived from an EMBL/GenBank/DDBJ whole genome shotgun (WGS) entry which is preliminary data.</text>
</comment>
<reference evidence="1" key="1">
    <citation type="submission" date="2022-03" db="EMBL/GenBank/DDBJ databases">
        <authorList>
            <person name="Lindestad O."/>
        </authorList>
    </citation>
    <scope>NUCLEOTIDE SEQUENCE</scope>
</reference>
<gene>
    <name evidence="1" type="primary">jg2879</name>
    <name evidence="1" type="ORF">PAEG_LOCUS25715</name>
</gene>
<dbReference type="Proteomes" id="UP000838756">
    <property type="component" value="Unassembled WGS sequence"/>
</dbReference>
<dbReference type="EMBL" id="CAKXAJ010026348">
    <property type="protein sequence ID" value="CAH2267141.1"/>
    <property type="molecule type" value="Genomic_DNA"/>
</dbReference>
<sequence length="86" mass="9815">MRYHRSQSSAVAYAKRRADRTWLGFIDCAKRACPKRDSTNLCDRQAKIERLFAKSVNDTALFEVLAQRRVKRRIGVATVSVVVSSK</sequence>
<name>A0A8S4SKC8_9NEOP</name>
<evidence type="ECO:0000313" key="2">
    <source>
        <dbReference type="Proteomes" id="UP000838756"/>
    </source>
</evidence>
<accession>A0A8S4SKC8</accession>
<protein>
    <submittedName>
        <fullName evidence="1">Jg2879 protein</fullName>
    </submittedName>
</protein>
<proteinExistence type="predicted"/>
<dbReference type="AlphaFoldDB" id="A0A8S4SKC8"/>
<organism evidence="1 2">
    <name type="scientific">Pararge aegeria aegeria</name>
    <dbReference type="NCBI Taxonomy" id="348720"/>
    <lineage>
        <taxon>Eukaryota</taxon>
        <taxon>Metazoa</taxon>
        <taxon>Ecdysozoa</taxon>
        <taxon>Arthropoda</taxon>
        <taxon>Hexapoda</taxon>
        <taxon>Insecta</taxon>
        <taxon>Pterygota</taxon>
        <taxon>Neoptera</taxon>
        <taxon>Endopterygota</taxon>
        <taxon>Lepidoptera</taxon>
        <taxon>Glossata</taxon>
        <taxon>Ditrysia</taxon>
        <taxon>Papilionoidea</taxon>
        <taxon>Nymphalidae</taxon>
        <taxon>Satyrinae</taxon>
        <taxon>Satyrini</taxon>
        <taxon>Parargina</taxon>
        <taxon>Pararge</taxon>
    </lineage>
</organism>